<name>A0A399RPK9_9PROT</name>
<gene>
    <name evidence="2" type="ORF">D1222_06410</name>
</gene>
<dbReference type="PANTHER" id="PTHR12147">
    <property type="entry name" value="METALLOPEPTIDASE M28 FAMILY MEMBER"/>
    <property type="match status" value="1"/>
</dbReference>
<dbReference type="EMBL" id="QWGA01000003">
    <property type="protein sequence ID" value="RIJ31869.1"/>
    <property type="molecule type" value="Genomic_DNA"/>
</dbReference>
<reference evidence="2 3" key="1">
    <citation type="submission" date="2018-08" db="EMBL/GenBank/DDBJ databases">
        <title>Henriciella mobilis sp. nov., isolated from seawater.</title>
        <authorList>
            <person name="Cheng H."/>
            <person name="Wu Y.-H."/>
            <person name="Xu X.-W."/>
            <person name="Guo L.-L."/>
        </authorList>
    </citation>
    <scope>NUCLEOTIDE SEQUENCE [LARGE SCALE GENOMIC DNA]</scope>
    <source>
        <strain evidence="2 3">CCUG67844</strain>
    </source>
</reference>
<dbReference type="InterPro" id="IPR046450">
    <property type="entry name" value="PA_dom_sf"/>
</dbReference>
<dbReference type="AlphaFoldDB" id="A0A399RPK9"/>
<evidence type="ECO:0000259" key="1">
    <source>
        <dbReference type="Pfam" id="PF04389"/>
    </source>
</evidence>
<dbReference type="GO" id="GO:0008235">
    <property type="term" value="F:metalloexopeptidase activity"/>
    <property type="evidence" value="ECO:0007669"/>
    <property type="project" value="InterPro"/>
</dbReference>
<evidence type="ECO:0000313" key="3">
    <source>
        <dbReference type="Proteomes" id="UP000265845"/>
    </source>
</evidence>
<dbReference type="PANTHER" id="PTHR12147:SF26">
    <property type="entry name" value="PEPTIDASE M28 DOMAIN-CONTAINING PROTEIN"/>
    <property type="match status" value="1"/>
</dbReference>
<comment type="caution">
    <text evidence="2">The sequence shown here is derived from an EMBL/GenBank/DDBJ whole genome shotgun (WGS) entry which is preliminary data.</text>
</comment>
<keyword evidence="3" id="KW-1185">Reference proteome</keyword>
<dbReference type="Pfam" id="PF04389">
    <property type="entry name" value="Peptidase_M28"/>
    <property type="match status" value="1"/>
</dbReference>
<dbReference type="Gene3D" id="3.40.630.10">
    <property type="entry name" value="Zn peptidases"/>
    <property type="match status" value="2"/>
</dbReference>
<dbReference type="InterPro" id="IPR007484">
    <property type="entry name" value="Peptidase_M28"/>
</dbReference>
<dbReference type="Gene3D" id="3.50.30.30">
    <property type="match status" value="1"/>
</dbReference>
<proteinExistence type="predicted"/>
<feature type="domain" description="Peptidase M28" evidence="1">
    <location>
        <begin position="328"/>
        <end position="540"/>
    </location>
</feature>
<dbReference type="SUPFAM" id="SSF52025">
    <property type="entry name" value="PA domain"/>
    <property type="match status" value="1"/>
</dbReference>
<protein>
    <recommendedName>
        <fullName evidence="1">Peptidase M28 domain-containing protein</fullName>
    </recommendedName>
</protein>
<dbReference type="SUPFAM" id="SSF53187">
    <property type="entry name" value="Zn-dependent exopeptidases"/>
    <property type="match status" value="1"/>
</dbReference>
<dbReference type="InterPro" id="IPR045175">
    <property type="entry name" value="M28_fam"/>
</dbReference>
<accession>A0A399RPK9</accession>
<sequence length="571" mass="61172">MRLLPLTACLSPGFVRSFSDLTKLGFFMKIIAATGLLAALALTACNPSIPEEAHAATAPEAASAEKVEAHVRFLADDLLEGREAGTRGYDIAALYVAEQFRAYGLQPGGDEDSYMQQVPLFRYQLDQAAPQSLTVTEGADLPLELGSDYLISASSQVEQGLVEAPAVFVGYGFIAPDGSRDDFDGVDLEGKIAVIFRDAPSDLNTEERAHYSSTSYQRLSEAGAVGVVTLYHPVAQERYSFERRAAMDRMGRASMTWVDADGNAHSGAPNLQAGATMSIEGAKKLIEAAGRDYDALVEETVTGTQPFELGLTLRIEANSTHEEITSPNVAAILPGTDETLAGEYVVLSAHLDHEGVKPSFNPNEDTLFNGAMDNASGTSALLEVARLLSLDPPKRSVVFVAVTAEEKGLVGSDYYARFPTVPAEGVVANVNLDMPIMTYEFDDVVAFGTERSSLYEPVKAAVEGAGLTLSPDPNPDLGLFTRSDHYSWVKQGVPATYLVPGHANGGGEAQAKFLAEDYHRPSDEADQLNFNALARFAGVKADIARSVANMEERPSWNEGDFFGDLFAEGGE</sequence>
<dbReference type="GO" id="GO:0006508">
    <property type="term" value="P:proteolysis"/>
    <property type="evidence" value="ECO:0007669"/>
    <property type="project" value="InterPro"/>
</dbReference>
<dbReference type="Proteomes" id="UP000265845">
    <property type="component" value="Unassembled WGS sequence"/>
</dbReference>
<dbReference type="CDD" id="cd04820">
    <property type="entry name" value="PA_M28_1_1"/>
    <property type="match status" value="1"/>
</dbReference>
<organism evidence="2 3">
    <name type="scientific">Henriciella algicola</name>
    <dbReference type="NCBI Taxonomy" id="1608422"/>
    <lineage>
        <taxon>Bacteria</taxon>
        <taxon>Pseudomonadati</taxon>
        <taxon>Pseudomonadota</taxon>
        <taxon>Alphaproteobacteria</taxon>
        <taxon>Hyphomonadales</taxon>
        <taxon>Hyphomonadaceae</taxon>
        <taxon>Henriciella</taxon>
    </lineage>
</organism>
<dbReference type="OrthoDB" id="9778250at2"/>
<evidence type="ECO:0000313" key="2">
    <source>
        <dbReference type="EMBL" id="RIJ31869.1"/>
    </source>
</evidence>